<dbReference type="Proteomes" id="UP001200145">
    <property type="component" value="Unassembled WGS sequence"/>
</dbReference>
<dbReference type="EMBL" id="JAKEVY010000001">
    <property type="protein sequence ID" value="MCF1714164.1"/>
    <property type="molecule type" value="Genomic_DNA"/>
</dbReference>
<evidence type="ECO:0000313" key="4">
    <source>
        <dbReference type="Proteomes" id="UP001200145"/>
    </source>
</evidence>
<dbReference type="RefSeq" id="WP_234864691.1">
    <property type="nucleotide sequence ID" value="NZ_JAKEVY010000001.1"/>
</dbReference>
<keyword evidence="1" id="KW-0175">Coiled coil</keyword>
<proteinExistence type="predicted"/>
<protein>
    <submittedName>
        <fullName evidence="3">Uncharacterized protein</fullName>
    </submittedName>
</protein>
<evidence type="ECO:0000313" key="3">
    <source>
        <dbReference type="EMBL" id="MCF1714164.1"/>
    </source>
</evidence>
<feature type="chain" id="PRO_5045445892" evidence="2">
    <location>
        <begin position="21"/>
        <end position="406"/>
    </location>
</feature>
<keyword evidence="2" id="KW-0732">Signal</keyword>
<evidence type="ECO:0000256" key="2">
    <source>
        <dbReference type="SAM" id="SignalP"/>
    </source>
</evidence>
<organism evidence="3 4">
    <name type="scientific">Flavihumibacter fluminis</name>
    <dbReference type="NCBI Taxonomy" id="2909236"/>
    <lineage>
        <taxon>Bacteria</taxon>
        <taxon>Pseudomonadati</taxon>
        <taxon>Bacteroidota</taxon>
        <taxon>Chitinophagia</taxon>
        <taxon>Chitinophagales</taxon>
        <taxon>Chitinophagaceae</taxon>
        <taxon>Flavihumibacter</taxon>
    </lineage>
</organism>
<comment type="caution">
    <text evidence="3">The sequence shown here is derived from an EMBL/GenBank/DDBJ whole genome shotgun (WGS) entry which is preliminary data.</text>
</comment>
<feature type="signal peptide" evidence="2">
    <location>
        <begin position="1"/>
        <end position="20"/>
    </location>
</feature>
<gene>
    <name evidence="3" type="ORF">L0U88_05950</name>
</gene>
<feature type="coiled-coil region" evidence="1">
    <location>
        <begin position="146"/>
        <end position="177"/>
    </location>
</feature>
<accession>A0ABS9BEM9</accession>
<dbReference type="PROSITE" id="PS51257">
    <property type="entry name" value="PROKAR_LIPOPROTEIN"/>
    <property type="match status" value="1"/>
</dbReference>
<reference evidence="3 4" key="1">
    <citation type="submission" date="2022-01" db="EMBL/GenBank/DDBJ databases">
        <title>Flavihumibacter sp. nov., isolated from sediment of a river.</title>
        <authorList>
            <person name="Liu H."/>
        </authorList>
    </citation>
    <scope>NUCLEOTIDE SEQUENCE [LARGE SCALE GENOMIC DNA]</scope>
    <source>
        <strain evidence="3 4">RY-1</strain>
    </source>
</reference>
<sequence length="406" mass="46490">MSLRISLLIAVMASCFASLAQEEPANKRVSPKEFAIPASPIFDIMGVTPSQVNRTADIKDFKVDWSFKSWRLNPNLALQSQPIWELFYHRKDLTKYQAASNFMRKLASLDLSIGSIQDENEDRRIGFALKANLFRQHDPLMAKDLYADISDRYKQEKEDLQATLKQLEQQLDSTTNILEKPGLREQIRSTEEQLLSINSRRNNEITERAKIFTAEHWNASSLDIAFGRVYSYQTDPEGSLKSLRLNRNTAYAGWINGSLGLGKKFLLSGLFRTSWYEEELEFQLRNTQTGEEQTTLAVAENMLFTMGANIRYGGPYFNFFAEFLYEQKGLKTPLEALEKAFGAPAGFEVVGNTVKWDVVQPNTISFGGDWRFNRSVVLNYGMRCIFDKSWTFTRFIPVVSIACMMR</sequence>
<evidence type="ECO:0000256" key="1">
    <source>
        <dbReference type="SAM" id="Coils"/>
    </source>
</evidence>
<name>A0ABS9BEM9_9BACT</name>
<keyword evidence="4" id="KW-1185">Reference proteome</keyword>